<feature type="transmembrane region" description="Helical" evidence="7">
    <location>
        <begin position="338"/>
        <end position="359"/>
    </location>
</feature>
<feature type="transmembrane region" description="Helical" evidence="7">
    <location>
        <begin position="451"/>
        <end position="471"/>
    </location>
</feature>
<feature type="transmembrane region" description="Helical" evidence="7">
    <location>
        <begin position="250"/>
        <end position="269"/>
    </location>
</feature>
<comment type="similarity">
    <text evidence="2">Belongs to the polysaccharide synthase family.</text>
</comment>
<feature type="transmembrane region" description="Helical" evidence="7">
    <location>
        <begin position="25"/>
        <end position="49"/>
    </location>
</feature>
<keyword evidence="9" id="KW-1185">Reference proteome</keyword>
<keyword evidence="5 7" id="KW-1133">Transmembrane helix</keyword>
<evidence type="ECO:0000313" key="9">
    <source>
        <dbReference type="Proteomes" id="UP000199393"/>
    </source>
</evidence>
<feature type="transmembrane region" description="Helical" evidence="7">
    <location>
        <begin position="394"/>
        <end position="412"/>
    </location>
</feature>
<evidence type="ECO:0000256" key="2">
    <source>
        <dbReference type="ARBA" id="ARBA00007430"/>
    </source>
</evidence>
<dbReference type="EMBL" id="LT598496">
    <property type="protein sequence ID" value="SBV26537.1"/>
    <property type="molecule type" value="Genomic_DNA"/>
</dbReference>
<feature type="transmembrane region" description="Helical" evidence="7">
    <location>
        <begin position="424"/>
        <end position="445"/>
    </location>
</feature>
<protein>
    <submittedName>
        <fullName evidence="8">Polysaccharide transporter, PST family</fullName>
    </submittedName>
</protein>
<dbReference type="Proteomes" id="UP000199393">
    <property type="component" value="Chromosome I"/>
</dbReference>
<keyword evidence="6 7" id="KW-0472">Membrane</keyword>
<evidence type="ECO:0000256" key="7">
    <source>
        <dbReference type="SAM" id="Phobius"/>
    </source>
</evidence>
<evidence type="ECO:0000313" key="8">
    <source>
        <dbReference type="EMBL" id="SBV26537.1"/>
    </source>
</evidence>
<keyword evidence="4 7" id="KW-0812">Transmembrane</keyword>
<feature type="transmembrane region" description="Helical" evidence="7">
    <location>
        <begin position="93"/>
        <end position="115"/>
    </location>
</feature>
<reference evidence="9" key="1">
    <citation type="submission" date="2016-06" db="EMBL/GenBank/DDBJ databases">
        <authorList>
            <person name="Varghese N."/>
            <person name="Submissions Spin"/>
        </authorList>
    </citation>
    <scope>NUCLEOTIDE SEQUENCE [LARGE SCALE GENOMIC DNA]</scope>
    <source>
        <strain evidence="9">DSM 45344</strain>
    </source>
</reference>
<gene>
    <name evidence="8" type="ORF">GA0070620_2031</name>
</gene>
<keyword evidence="3" id="KW-1003">Cell membrane</keyword>
<dbReference type="GO" id="GO:0005886">
    <property type="term" value="C:plasma membrane"/>
    <property type="evidence" value="ECO:0007669"/>
    <property type="project" value="UniProtKB-SubCell"/>
</dbReference>
<dbReference type="InterPro" id="IPR050833">
    <property type="entry name" value="Poly_Biosynth_Transport"/>
</dbReference>
<organism evidence="8 9">
    <name type="scientific">Micromonospora krabiensis</name>
    <dbReference type="NCBI Taxonomy" id="307121"/>
    <lineage>
        <taxon>Bacteria</taxon>
        <taxon>Bacillati</taxon>
        <taxon>Actinomycetota</taxon>
        <taxon>Actinomycetes</taxon>
        <taxon>Micromonosporales</taxon>
        <taxon>Micromonosporaceae</taxon>
        <taxon>Micromonospora</taxon>
    </lineage>
</organism>
<feature type="transmembrane region" description="Helical" evidence="7">
    <location>
        <begin position="55"/>
        <end position="72"/>
    </location>
</feature>
<evidence type="ECO:0000256" key="3">
    <source>
        <dbReference type="ARBA" id="ARBA00022475"/>
    </source>
</evidence>
<dbReference type="PANTHER" id="PTHR30250:SF10">
    <property type="entry name" value="LIPOPOLYSACCHARIDE BIOSYNTHESIS PROTEIN WZXC"/>
    <property type="match status" value="1"/>
</dbReference>
<evidence type="ECO:0000256" key="4">
    <source>
        <dbReference type="ARBA" id="ARBA00022692"/>
    </source>
</evidence>
<dbReference type="OrthoDB" id="9770347at2"/>
<dbReference type="RefSeq" id="WP_091589616.1">
    <property type="nucleotide sequence ID" value="NZ_JBHRWG010000003.1"/>
</dbReference>
<sequence>MTQPDAAAVQAPPADDLGGKVRRGLAWGTIGSLALRLGNFGLGVVMARLLAPEEFGVFAVALTIQVILTALVELGMTSDLVRHGSIAERGPTAATIAVVVSVCLAGATSALAGPLASAMGSADAAPVVRVMSLTLVLVGLATVPYAVIQRDFRQSAQFAVDGAGLVVSVVLTPLLAVLGFGAMSLALARVASQGVSTVIQFVVARTRPRFGFRREIAGSLVRFGLPLASANLLSWMVMNAPFAVVGRTGGALMLGFYVLAFNMASWPMLTLGQAIRVVALPGFAQITDVRRRADALPRAIGLSWSVALLVGVGLSTLASVVIPLIYGDRWLPAAQALGGLAFFGSLRIVLDLVTTYLIAVGATRAVLVIQAVWLVVLVPAMAIGISGWGLAGAGWAHVVIGVLVVLPAYAIALRPHGLQLGAALRNLAVPLLAGVPATAAGLLAVDLVHDRLLALLLGGSVTTVVYAALLLRWARRRLAELKAVGSADAPQERPEIALVSP</sequence>
<feature type="transmembrane region" description="Helical" evidence="7">
    <location>
        <begin position="366"/>
        <end position="388"/>
    </location>
</feature>
<dbReference type="PANTHER" id="PTHR30250">
    <property type="entry name" value="PST FAMILY PREDICTED COLANIC ACID TRANSPORTER"/>
    <property type="match status" value="1"/>
</dbReference>
<dbReference type="STRING" id="307121.GA0070620_2031"/>
<dbReference type="Pfam" id="PF13440">
    <property type="entry name" value="Polysacc_synt_3"/>
    <property type="match status" value="1"/>
</dbReference>
<feature type="transmembrane region" description="Helical" evidence="7">
    <location>
        <begin position="300"/>
        <end position="326"/>
    </location>
</feature>
<evidence type="ECO:0000256" key="6">
    <source>
        <dbReference type="ARBA" id="ARBA00023136"/>
    </source>
</evidence>
<name>A0A1C3N1T3_9ACTN</name>
<evidence type="ECO:0000256" key="1">
    <source>
        <dbReference type="ARBA" id="ARBA00004651"/>
    </source>
</evidence>
<comment type="subcellular location">
    <subcellularLocation>
        <location evidence="1">Cell membrane</location>
        <topology evidence="1">Multi-pass membrane protein</topology>
    </subcellularLocation>
</comment>
<dbReference type="AlphaFoldDB" id="A0A1C3N1T3"/>
<feature type="transmembrane region" description="Helical" evidence="7">
    <location>
        <begin position="160"/>
        <end position="180"/>
    </location>
</feature>
<feature type="transmembrane region" description="Helical" evidence="7">
    <location>
        <begin position="216"/>
        <end position="238"/>
    </location>
</feature>
<feature type="transmembrane region" description="Helical" evidence="7">
    <location>
        <begin position="127"/>
        <end position="148"/>
    </location>
</feature>
<evidence type="ECO:0000256" key="5">
    <source>
        <dbReference type="ARBA" id="ARBA00022989"/>
    </source>
</evidence>
<accession>A0A1C3N1T3</accession>
<proteinExistence type="inferred from homology"/>